<dbReference type="GO" id="GO:0004252">
    <property type="term" value="F:serine-type endopeptidase activity"/>
    <property type="evidence" value="ECO:0007669"/>
    <property type="project" value="UniProtKB-EC"/>
</dbReference>
<dbReference type="SUPFAM" id="SSF50156">
    <property type="entry name" value="PDZ domain-like"/>
    <property type="match status" value="1"/>
</dbReference>
<dbReference type="GO" id="GO:0009579">
    <property type="term" value="C:thylakoid"/>
    <property type="evidence" value="ECO:0007669"/>
    <property type="project" value="UniProtKB-SubCell"/>
</dbReference>
<dbReference type="Proteomes" id="UP000324585">
    <property type="component" value="Unassembled WGS sequence"/>
</dbReference>
<dbReference type="Pfam" id="PF17820">
    <property type="entry name" value="PDZ_6"/>
    <property type="match status" value="1"/>
</dbReference>
<organism evidence="11 12">
    <name type="scientific">Porphyridium purpureum</name>
    <name type="common">Red alga</name>
    <name type="synonym">Porphyridium cruentum</name>
    <dbReference type="NCBI Taxonomy" id="35688"/>
    <lineage>
        <taxon>Eukaryota</taxon>
        <taxon>Rhodophyta</taxon>
        <taxon>Bangiophyceae</taxon>
        <taxon>Porphyridiales</taxon>
        <taxon>Porphyridiaceae</taxon>
        <taxon>Porphyridium</taxon>
    </lineage>
</organism>
<dbReference type="Gene3D" id="2.30.42.10">
    <property type="match status" value="1"/>
</dbReference>
<evidence type="ECO:0000256" key="4">
    <source>
        <dbReference type="ARBA" id="ARBA00022825"/>
    </source>
</evidence>
<gene>
    <name evidence="11" type="ORF">FVE85_2786</name>
</gene>
<dbReference type="InterPro" id="IPR029045">
    <property type="entry name" value="ClpP/crotonase-like_dom_sf"/>
</dbReference>
<dbReference type="GO" id="GO:0006508">
    <property type="term" value="P:proteolysis"/>
    <property type="evidence" value="ECO:0007669"/>
    <property type="project" value="UniProtKB-KW"/>
</dbReference>
<dbReference type="InterPro" id="IPR041489">
    <property type="entry name" value="PDZ_6"/>
</dbReference>
<dbReference type="Gene3D" id="3.30.750.44">
    <property type="match status" value="1"/>
</dbReference>
<keyword evidence="4" id="KW-0720">Serine protease</keyword>
<dbReference type="Pfam" id="PF03572">
    <property type="entry name" value="Peptidase_S41"/>
    <property type="match status" value="1"/>
</dbReference>
<evidence type="ECO:0000313" key="11">
    <source>
        <dbReference type="EMBL" id="KAA8494545.1"/>
    </source>
</evidence>
<feature type="domain" description="PDZ" evidence="10">
    <location>
        <begin position="180"/>
        <end position="254"/>
    </location>
</feature>
<evidence type="ECO:0000256" key="2">
    <source>
        <dbReference type="ARBA" id="ARBA00022670"/>
    </source>
</evidence>
<evidence type="ECO:0000256" key="3">
    <source>
        <dbReference type="ARBA" id="ARBA00022801"/>
    </source>
</evidence>
<keyword evidence="2 11" id="KW-0645">Protease</keyword>
<sequence length="471" mass="51044">MEVAFVGCGVDGGGRHRHGGRTSTYVSVGTAAACIGVKAWKRVRPVACCEQSVKPCESEKRVEQREDQVREGWRRYCAALVLAALVWGNDVAGLAWDGAAAIRPRAAFALSEPQKLVAEAWRVVDQGYVDRTFNNQDWFKIRMKEIKKPLASMDDAYAVITEMLKTLGDPYTRFLNPSQFNSLTSSATGELAGVGLEMYPALVDNKLVVLSPIDGSPAFKAGIRSQDVITLIDGESTEDLTPDEAAARIRGTPGTRVSLYVIHASTPDKEVRYDLVRESLKIVSVKSELLPGNIGVLRIKQFNSSTPDDARAALEKLRAKGAKKYVIDLRNNPGGYFPAGVDVARLFLPKDKPVVFVVNKNGIQDEYDVLEEPLIADEPIVVLVNKATASASEILSGALKDNRRALLVGEKTFGKGVVQTVTGLSDGSGVAVTIAKYETPAHVDINKKGIVPDIESKCAEDEVLACLPKDF</sequence>
<dbReference type="AlphaFoldDB" id="A0A5J4YTJ8"/>
<dbReference type="OMA" id="TWSIVDE"/>
<dbReference type="SMART" id="SM00245">
    <property type="entry name" value="TSPc"/>
    <property type="match status" value="1"/>
</dbReference>
<dbReference type="EC" id="3.4.21.102" evidence="9"/>
<comment type="similarity">
    <text evidence="1">Belongs to the peptidase S41A family.</text>
</comment>
<evidence type="ECO:0000256" key="7">
    <source>
        <dbReference type="ARBA" id="ARBA00060065"/>
    </source>
</evidence>
<keyword evidence="12" id="KW-1185">Reference proteome</keyword>
<accession>A0A5J4YTJ8</accession>
<dbReference type="InterPro" id="IPR036034">
    <property type="entry name" value="PDZ_sf"/>
</dbReference>
<dbReference type="OrthoDB" id="43580at2759"/>
<comment type="subcellular location">
    <subcellularLocation>
        <location evidence="8">Thylakoid</location>
    </subcellularLocation>
</comment>
<dbReference type="FunFam" id="3.30.750.44:FF:000002">
    <property type="entry name" value="carboxyl-terminal-processing peptidase 2, chloroplastic"/>
    <property type="match status" value="1"/>
</dbReference>
<evidence type="ECO:0000256" key="8">
    <source>
        <dbReference type="ARBA" id="ARBA00060385"/>
    </source>
</evidence>
<dbReference type="Gene3D" id="3.90.226.10">
    <property type="entry name" value="2-enoyl-CoA Hydratase, Chain A, domain 1"/>
    <property type="match status" value="1"/>
</dbReference>
<comment type="function">
    <text evidence="7">Protease involved in the C-terminal processing of the chloroplastic D1 protein of photosystem II. This proteolytic processing is necessary to allow the light-driven assembly of the tetranuclear manganese cluster, which is responsible for photosynthetic water oxidation.</text>
</comment>
<evidence type="ECO:0000259" key="10">
    <source>
        <dbReference type="PROSITE" id="PS50106"/>
    </source>
</evidence>
<reference evidence="12" key="1">
    <citation type="journal article" date="2019" name="Nat. Commun.">
        <title>Expansion of phycobilisome linker gene families in mesophilic red algae.</title>
        <authorList>
            <person name="Lee J."/>
            <person name="Kim D."/>
            <person name="Bhattacharya D."/>
            <person name="Yoon H.S."/>
        </authorList>
    </citation>
    <scope>NUCLEOTIDE SEQUENCE [LARGE SCALE GENOMIC DNA]</scope>
    <source>
        <strain evidence="12">CCMP 1328</strain>
    </source>
</reference>
<evidence type="ECO:0000256" key="1">
    <source>
        <dbReference type="ARBA" id="ARBA00009179"/>
    </source>
</evidence>
<dbReference type="GO" id="GO:0007165">
    <property type="term" value="P:signal transduction"/>
    <property type="evidence" value="ECO:0007669"/>
    <property type="project" value="TreeGrafter"/>
</dbReference>
<proteinExistence type="inferred from homology"/>
<dbReference type="EMBL" id="VRMN01000004">
    <property type="protein sequence ID" value="KAA8494545.1"/>
    <property type="molecule type" value="Genomic_DNA"/>
</dbReference>
<dbReference type="CDD" id="cd07560">
    <property type="entry name" value="Peptidase_S41_CPP"/>
    <property type="match status" value="1"/>
</dbReference>
<name>A0A5J4YTJ8_PORPP</name>
<dbReference type="SMART" id="SM00228">
    <property type="entry name" value="PDZ"/>
    <property type="match status" value="1"/>
</dbReference>
<evidence type="ECO:0000256" key="5">
    <source>
        <dbReference type="ARBA" id="ARBA00023078"/>
    </source>
</evidence>
<keyword evidence="3" id="KW-0378">Hydrolase</keyword>
<evidence type="ECO:0000313" key="12">
    <source>
        <dbReference type="Proteomes" id="UP000324585"/>
    </source>
</evidence>
<evidence type="ECO:0000256" key="6">
    <source>
        <dbReference type="ARBA" id="ARBA00051784"/>
    </source>
</evidence>
<dbReference type="PANTHER" id="PTHR32060">
    <property type="entry name" value="TAIL-SPECIFIC PROTEASE"/>
    <property type="match status" value="1"/>
</dbReference>
<evidence type="ECO:0000256" key="9">
    <source>
        <dbReference type="ARBA" id="ARBA00066637"/>
    </source>
</evidence>
<dbReference type="CDD" id="cd06782">
    <property type="entry name" value="cpPDZ_CPP-like"/>
    <property type="match status" value="1"/>
</dbReference>
<dbReference type="InterPro" id="IPR005151">
    <property type="entry name" value="Tail-specific_protease"/>
</dbReference>
<keyword evidence="5" id="KW-0793">Thylakoid</keyword>
<dbReference type="SUPFAM" id="SSF52096">
    <property type="entry name" value="ClpP/crotonase"/>
    <property type="match status" value="1"/>
</dbReference>
<dbReference type="PROSITE" id="PS50106">
    <property type="entry name" value="PDZ"/>
    <property type="match status" value="1"/>
</dbReference>
<comment type="caution">
    <text evidence="11">The sequence shown here is derived from an EMBL/GenBank/DDBJ whole genome shotgun (WGS) entry which is preliminary data.</text>
</comment>
<dbReference type="InterPro" id="IPR004447">
    <property type="entry name" value="Peptidase_S41A"/>
</dbReference>
<comment type="catalytic activity">
    <reaction evidence="6">
        <text>The enzyme shows specific recognition of a C-terminal tripeptide, Xaa-Yaa-Zaa, in which Xaa is preferably Ala or Leu, Yaa is preferably Ala or Tyr, and Zaa is preferably Ala, but then cleaves at a variable distance from the C-terminus. A typical cleavage is -Ala-Ala-|-Arg-Ala-Ala-Lys-Glu-Asn-Tyr-Ala-Leu-Ala-Ala.</text>
        <dbReference type="EC" id="3.4.21.102"/>
    </reaction>
</comment>
<dbReference type="NCBIfam" id="TIGR00225">
    <property type="entry name" value="prc"/>
    <property type="match status" value="1"/>
</dbReference>
<dbReference type="PANTHER" id="PTHR32060:SF30">
    <property type="entry name" value="CARBOXY-TERMINAL PROCESSING PROTEASE CTPA"/>
    <property type="match status" value="1"/>
</dbReference>
<protein>
    <recommendedName>
        <fullName evidence="9">C-terminal processing peptidase</fullName>
        <ecNumber evidence="9">3.4.21.102</ecNumber>
    </recommendedName>
</protein>
<dbReference type="InterPro" id="IPR001478">
    <property type="entry name" value="PDZ"/>
</dbReference>